<dbReference type="EMBL" id="KV597419">
    <property type="protein sequence ID" value="OPL20946.1"/>
    <property type="molecule type" value="Genomic_DNA"/>
</dbReference>
<protein>
    <submittedName>
        <fullName evidence="2">Uncharacterized protein</fullName>
    </submittedName>
</protein>
<proteinExistence type="predicted"/>
<gene>
    <name evidence="2" type="ORF">AM593_08266</name>
</gene>
<evidence type="ECO:0000256" key="1">
    <source>
        <dbReference type="SAM" id="Phobius"/>
    </source>
</evidence>
<keyword evidence="1" id="KW-0812">Transmembrane</keyword>
<dbReference type="AlphaFoldDB" id="A0A409V770"/>
<keyword evidence="1" id="KW-1133">Transmembrane helix</keyword>
<feature type="non-terminal residue" evidence="2">
    <location>
        <position position="34"/>
    </location>
</feature>
<name>A0A409V770_MYTGA</name>
<feature type="transmembrane region" description="Helical" evidence="1">
    <location>
        <begin position="15"/>
        <end position="33"/>
    </location>
</feature>
<sequence length="34" mass="4145">LFDDMMNAILKQKNIFHLLIFFVCNLPIFKYKIL</sequence>
<evidence type="ECO:0000313" key="2">
    <source>
        <dbReference type="EMBL" id="OPL20946.1"/>
    </source>
</evidence>
<keyword evidence="3" id="KW-1185">Reference proteome</keyword>
<organism evidence="2 3">
    <name type="scientific">Mytilus galloprovincialis</name>
    <name type="common">Mediterranean mussel</name>
    <dbReference type="NCBI Taxonomy" id="29158"/>
    <lineage>
        <taxon>Eukaryota</taxon>
        <taxon>Metazoa</taxon>
        <taxon>Spiralia</taxon>
        <taxon>Lophotrochozoa</taxon>
        <taxon>Mollusca</taxon>
        <taxon>Bivalvia</taxon>
        <taxon>Autobranchia</taxon>
        <taxon>Pteriomorphia</taxon>
        <taxon>Mytilida</taxon>
        <taxon>Mytiloidea</taxon>
        <taxon>Mytilidae</taxon>
        <taxon>Mytilinae</taxon>
        <taxon>Mytilus</taxon>
    </lineage>
</organism>
<feature type="non-terminal residue" evidence="2">
    <location>
        <position position="1"/>
    </location>
</feature>
<dbReference type="Proteomes" id="UP000266721">
    <property type="component" value="Unassembled WGS sequence"/>
</dbReference>
<evidence type="ECO:0000313" key="3">
    <source>
        <dbReference type="Proteomes" id="UP000266721"/>
    </source>
</evidence>
<keyword evidence="1" id="KW-0472">Membrane</keyword>
<accession>A0A409V770</accession>
<reference evidence="2 3" key="1">
    <citation type="journal article" date="2016" name="PLoS ONE">
        <title>A First Insight into the Genome of the Filter-Feeder Mussel Mytilus galloprovincialis.</title>
        <authorList>
            <person name="Murgarella M."/>
            <person name="Puiu D."/>
            <person name="Novoa B."/>
            <person name="Figueras A."/>
            <person name="Posada D."/>
            <person name="Canchaya C."/>
        </authorList>
    </citation>
    <scope>NUCLEOTIDE SEQUENCE [LARGE SCALE GENOMIC DNA]</scope>
    <source>
        <tissue evidence="2">Muscle</tissue>
    </source>
</reference>